<evidence type="ECO:0000256" key="1">
    <source>
        <dbReference type="ARBA" id="ARBA00004141"/>
    </source>
</evidence>
<feature type="transmembrane region" description="Helical" evidence="5">
    <location>
        <begin position="160"/>
        <end position="178"/>
    </location>
</feature>
<name>A0A7N0T9P1_KALFE</name>
<feature type="domain" description="Sugar phosphate transporter" evidence="6">
    <location>
        <begin position="39"/>
        <end position="326"/>
    </location>
</feature>
<dbReference type="EnsemblPlants" id="Kaladp0027s0044.1.v1.1">
    <property type="protein sequence ID" value="Kaladp0027s0044.1.v1.1"/>
    <property type="gene ID" value="Kaladp0027s0044.v1.1"/>
</dbReference>
<accession>A0A7N0T9P1</accession>
<organism evidence="7 8">
    <name type="scientific">Kalanchoe fedtschenkoi</name>
    <name type="common">Lavender scallops</name>
    <name type="synonym">South American air plant</name>
    <dbReference type="NCBI Taxonomy" id="63787"/>
    <lineage>
        <taxon>Eukaryota</taxon>
        <taxon>Viridiplantae</taxon>
        <taxon>Streptophyta</taxon>
        <taxon>Embryophyta</taxon>
        <taxon>Tracheophyta</taxon>
        <taxon>Spermatophyta</taxon>
        <taxon>Magnoliopsida</taxon>
        <taxon>eudicotyledons</taxon>
        <taxon>Gunneridae</taxon>
        <taxon>Pentapetalae</taxon>
        <taxon>Saxifragales</taxon>
        <taxon>Crassulaceae</taxon>
        <taxon>Kalanchoe</taxon>
    </lineage>
</organism>
<dbReference type="GO" id="GO:0016020">
    <property type="term" value="C:membrane"/>
    <property type="evidence" value="ECO:0007669"/>
    <property type="project" value="UniProtKB-SubCell"/>
</dbReference>
<evidence type="ECO:0000256" key="4">
    <source>
        <dbReference type="ARBA" id="ARBA00023136"/>
    </source>
</evidence>
<sequence>MASGAVLPVSDPAKDDKDKLFRGSAMTKRAAYAAISYMACAVMLVLFNKAALSSYSFPSVNFITLIQMICSCSFLYVLRRKNVISFSEAAHGLDESRLFVSYNNLVKTSPLAAAYLVYLIATMASIRGVSVPMYTTLRRTTVVFTMVVEYILTRQKYTRYIVGSVAVIVVGAFIAGARDLSFDAYGYGIVLMANLTTAVYLATIARVGKTCGLNSFGLMWCNGILCGPFLLLWSYVQGDLKVAMSFPDLLSPGFLTVLLLSSMLAFCLNYSVFLNTRLNSALTQTICGNLKDVFTIGFGWILFGGLPFDLLNVIGQGLGFVGSGLYAYYKVMGK</sequence>
<feature type="transmembrane region" description="Helical" evidence="5">
    <location>
        <begin position="216"/>
        <end position="235"/>
    </location>
</feature>
<keyword evidence="2 5" id="KW-0812">Transmembrane</keyword>
<dbReference type="PANTHER" id="PTHR11132">
    <property type="entry name" value="SOLUTE CARRIER FAMILY 35"/>
    <property type="match status" value="1"/>
</dbReference>
<feature type="transmembrane region" description="Helical" evidence="5">
    <location>
        <begin position="111"/>
        <end position="130"/>
    </location>
</feature>
<dbReference type="Gramene" id="Kaladp0027s0044.1.v1.1">
    <property type="protein sequence ID" value="Kaladp0027s0044.1.v1.1"/>
    <property type="gene ID" value="Kaladp0027s0044.v1.1"/>
</dbReference>
<feature type="transmembrane region" description="Helical" evidence="5">
    <location>
        <begin position="255"/>
        <end position="274"/>
    </location>
</feature>
<evidence type="ECO:0000259" key="6">
    <source>
        <dbReference type="Pfam" id="PF03151"/>
    </source>
</evidence>
<dbReference type="InterPro" id="IPR050186">
    <property type="entry name" value="TPT_transporter"/>
</dbReference>
<proteinExistence type="predicted"/>
<feature type="transmembrane region" description="Helical" evidence="5">
    <location>
        <begin position="184"/>
        <end position="204"/>
    </location>
</feature>
<reference evidence="7" key="1">
    <citation type="submission" date="2021-01" db="UniProtKB">
        <authorList>
            <consortium name="EnsemblPlants"/>
        </authorList>
    </citation>
    <scope>IDENTIFICATION</scope>
</reference>
<keyword evidence="4 5" id="KW-0472">Membrane</keyword>
<evidence type="ECO:0000256" key="5">
    <source>
        <dbReference type="SAM" id="Phobius"/>
    </source>
</evidence>
<dbReference type="OMA" id="LMFYCNI"/>
<evidence type="ECO:0000256" key="2">
    <source>
        <dbReference type="ARBA" id="ARBA00022692"/>
    </source>
</evidence>
<evidence type="ECO:0000313" key="8">
    <source>
        <dbReference type="Proteomes" id="UP000594263"/>
    </source>
</evidence>
<evidence type="ECO:0000256" key="3">
    <source>
        <dbReference type="ARBA" id="ARBA00022989"/>
    </source>
</evidence>
<dbReference type="Pfam" id="PF03151">
    <property type="entry name" value="TPT"/>
    <property type="match status" value="1"/>
</dbReference>
<dbReference type="InterPro" id="IPR004853">
    <property type="entry name" value="Sugar_P_trans_dom"/>
</dbReference>
<feature type="transmembrane region" description="Helical" evidence="5">
    <location>
        <begin position="59"/>
        <end position="78"/>
    </location>
</feature>
<protein>
    <recommendedName>
        <fullName evidence="6">Sugar phosphate transporter domain-containing protein</fullName>
    </recommendedName>
</protein>
<comment type="subcellular location">
    <subcellularLocation>
        <location evidence="1">Membrane</location>
        <topology evidence="1">Multi-pass membrane protein</topology>
    </subcellularLocation>
</comment>
<dbReference type="Proteomes" id="UP000594263">
    <property type="component" value="Unplaced"/>
</dbReference>
<keyword evidence="8" id="KW-1185">Reference proteome</keyword>
<dbReference type="AlphaFoldDB" id="A0A7N0T9P1"/>
<evidence type="ECO:0000313" key="7">
    <source>
        <dbReference type="EnsemblPlants" id="Kaladp0027s0044.1.v1.1"/>
    </source>
</evidence>
<feature type="transmembrane region" description="Helical" evidence="5">
    <location>
        <begin position="30"/>
        <end position="47"/>
    </location>
</feature>
<keyword evidence="3 5" id="KW-1133">Transmembrane helix</keyword>